<dbReference type="PROSITE" id="PS51935">
    <property type="entry name" value="NLPC_P60"/>
    <property type="match status" value="1"/>
</dbReference>
<dbReference type="RefSeq" id="WP_379929779.1">
    <property type="nucleotide sequence ID" value="NZ_JBHUMM010000032.1"/>
</dbReference>
<evidence type="ECO:0000256" key="6">
    <source>
        <dbReference type="SAM" id="SignalP"/>
    </source>
</evidence>
<feature type="region of interest" description="Disordered" evidence="5">
    <location>
        <begin position="165"/>
        <end position="212"/>
    </location>
</feature>
<evidence type="ECO:0000259" key="7">
    <source>
        <dbReference type="PROSITE" id="PS51781"/>
    </source>
</evidence>
<dbReference type="Proteomes" id="UP001597497">
    <property type="component" value="Unassembled WGS sequence"/>
</dbReference>
<keyword evidence="6" id="KW-0732">Signal</keyword>
<dbReference type="InterPro" id="IPR052354">
    <property type="entry name" value="Cell_Wall_Dynamics_Protein"/>
</dbReference>
<dbReference type="SUPFAM" id="SSF54001">
    <property type="entry name" value="Cysteine proteinases"/>
    <property type="match status" value="1"/>
</dbReference>
<feature type="domain" description="NlpC/P60" evidence="8">
    <location>
        <begin position="358"/>
        <end position="503"/>
    </location>
</feature>
<dbReference type="EMBL" id="JBHUMM010000032">
    <property type="protein sequence ID" value="MFD2672241.1"/>
    <property type="molecule type" value="Genomic_DNA"/>
</dbReference>
<feature type="compositionally biased region" description="Low complexity" evidence="5">
    <location>
        <begin position="170"/>
        <end position="185"/>
    </location>
</feature>
<keyword evidence="10" id="KW-1185">Reference proteome</keyword>
<organism evidence="9 10">
    <name type="scientific">Marinicrinis sediminis</name>
    <dbReference type="NCBI Taxonomy" id="1652465"/>
    <lineage>
        <taxon>Bacteria</taxon>
        <taxon>Bacillati</taxon>
        <taxon>Bacillota</taxon>
        <taxon>Bacilli</taxon>
        <taxon>Bacillales</taxon>
        <taxon>Paenibacillaceae</taxon>
    </lineage>
</organism>
<dbReference type="SMART" id="SM00287">
    <property type="entry name" value="SH3b"/>
    <property type="match status" value="4"/>
</dbReference>
<evidence type="ECO:0000256" key="1">
    <source>
        <dbReference type="ARBA" id="ARBA00007074"/>
    </source>
</evidence>
<feature type="domain" description="SH3b" evidence="7">
    <location>
        <begin position="275"/>
        <end position="342"/>
    </location>
</feature>
<comment type="similarity">
    <text evidence="1">Belongs to the peptidase C40 family.</text>
</comment>
<evidence type="ECO:0000256" key="5">
    <source>
        <dbReference type="SAM" id="MobiDB-lite"/>
    </source>
</evidence>
<evidence type="ECO:0000256" key="3">
    <source>
        <dbReference type="ARBA" id="ARBA00022801"/>
    </source>
</evidence>
<reference evidence="10" key="1">
    <citation type="journal article" date="2019" name="Int. J. Syst. Evol. Microbiol.">
        <title>The Global Catalogue of Microorganisms (GCM) 10K type strain sequencing project: providing services to taxonomists for standard genome sequencing and annotation.</title>
        <authorList>
            <consortium name="The Broad Institute Genomics Platform"/>
            <consortium name="The Broad Institute Genome Sequencing Center for Infectious Disease"/>
            <person name="Wu L."/>
            <person name="Ma J."/>
        </authorList>
    </citation>
    <scope>NUCLEOTIDE SEQUENCE [LARGE SCALE GENOMIC DNA]</scope>
    <source>
        <strain evidence="10">KCTC 33676</strain>
    </source>
</reference>
<accession>A0ABW5RB17</accession>
<feature type="region of interest" description="Disordered" evidence="5">
    <location>
        <begin position="254"/>
        <end position="287"/>
    </location>
</feature>
<proteinExistence type="inferred from homology"/>
<dbReference type="Gene3D" id="2.30.30.40">
    <property type="entry name" value="SH3 Domains"/>
    <property type="match status" value="4"/>
</dbReference>
<sequence length="507" mass="55764">MSKKKSLLSVTLAASLLMSGLPATGLEPVTAASTAEIKNSVSFRETPSTSGDRIRYLKEGETVTILDQTNAYWYKVKDQAGKVGYVTTIDRYLDVSPSTVSSSIEGNATVVSSVSFRQGPSTRDTRIRYLQAGERVEIVREVNQYWYQIKDQSGTTGYVSSNSKYVKRTSSAPPAQPEASQPAGEAGIGTGTIQKSVSFRTGPSTSDRRMRYLQSGEQVTILDEVNRYWYKVQDREGTVGYTSTHSTYIHVQLNTGDDQSDSEPAPTAPSEPSDSTSGSDSGEIVRSVSFRKGPSTSDARIRYLQTGEQVQILSQVNEYWYQVKDRHGTVGYVSSSASYMKTDYVEQVDEQYESLPASKLAQLVIDAGMKYLGTPYEFGSSRHNVATFDCSDFVRQAFKDALGLSLPSDSRKQAQFVKDLGQMNNHLSQLQPGDILFFSSYEGVHASDYAGVNKSTARVTHNGIYLGNGQILHTYSKDSGGVRIDTIADSHWEYRFLYGGSPVQNES</sequence>
<evidence type="ECO:0000313" key="10">
    <source>
        <dbReference type="Proteomes" id="UP001597497"/>
    </source>
</evidence>
<dbReference type="Pfam" id="PF08239">
    <property type="entry name" value="SH3_3"/>
    <property type="match status" value="4"/>
</dbReference>
<dbReference type="PANTHER" id="PTHR34408:SF1">
    <property type="entry name" value="GLYCOSYL HYDROLASE FAMILY 19 DOMAIN-CONTAINING PROTEIN HI_1415"/>
    <property type="match status" value="1"/>
</dbReference>
<keyword evidence="4" id="KW-0788">Thiol protease</keyword>
<dbReference type="InterPro" id="IPR003646">
    <property type="entry name" value="SH3-like_bac-type"/>
</dbReference>
<dbReference type="PROSITE" id="PS51781">
    <property type="entry name" value="SH3B"/>
    <property type="match status" value="4"/>
</dbReference>
<dbReference type="Pfam" id="PF00877">
    <property type="entry name" value="NLPC_P60"/>
    <property type="match status" value="1"/>
</dbReference>
<feature type="signal peptide" evidence="6">
    <location>
        <begin position="1"/>
        <end position="23"/>
    </location>
</feature>
<dbReference type="PANTHER" id="PTHR34408">
    <property type="entry name" value="FAMILY PROTEIN, PUTATIVE-RELATED"/>
    <property type="match status" value="1"/>
</dbReference>
<feature type="chain" id="PRO_5045222589" evidence="6">
    <location>
        <begin position="24"/>
        <end position="507"/>
    </location>
</feature>
<evidence type="ECO:0000259" key="8">
    <source>
        <dbReference type="PROSITE" id="PS51935"/>
    </source>
</evidence>
<evidence type="ECO:0000256" key="2">
    <source>
        <dbReference type="ARBA" id="ARBA00022670"/>
    </source>
</evidence>
<feature type="domain" description="SH3b" evidence="7">
    <location>
        <begin position="186"/>
        <end position="251"/>
    </location>
</feature>
<dbReference type="InterPro" id="IPR038765">
    <property type="entry name" value="Papain-like_cys_pep_sf"/>
</dbReference>
<dbReference type="Gene3D" id="3.90.1720.10">
    <property type="entry name" value="endopeptidase domain like (from Nostoc punctiforme)"/>
    <property type="match status" value="1"/>
</dbReference>
<dbReference type="InterPro" id="IPR000064">
    <property type="entry name" value="NLP_P60_dom"/>
</dbReference>
<evidence type="ECO:0000256" key="4">
    <source>
        <dbReference type="ARBA" id="ARBA00022807"/>
    </source>
</evidence>
<protein>
    <submittedName>
        <fullName evidence="9">SH3 domain-containing protein</fullName>
    </submittedName>
</protein>
<feature type="compositionally biased region" description="Polar residues" evidence="5">
    <location>
        <begin position="191"/>
        <end position="205"/>
    </location>
</feature>
<gene>
    <name evidence="9" type="ORF">ACFSUC_11660</name>
</gene>
<feature type="compositionally biased region" description="Low complexity" evidence="5">
    <location>
        <begin position="262"/>
        <end position="282"/>
    </location>
</feature>
<keyword evidence="3" id="KW-0378">Hydrolase</keyword>
<feature type="domain" description="SH3b" evidence="7">
    <location>
        <begin position="105"/>
        <end position="170"/>
    </location>
</feature>
<name>A0ABW5RB17_9BACL</name>
<feature type="domain" description="SH3b" evidence="7">
    <location>
        <begin position="28"/>
        <end position="95"/>
    </location>
</feature>
<comment type="caution">
    <text evidence="9">The sequence shown here is derived from an EMBL/GenBank/DDBJ whole genome shotgun (WGS) entry which is preliminary data.</text>
</comment>
<keyword evidence="2" id="KW-0645">Protease</keyword>
<evidence type="ECO:0000313" key="9">
    <source>
        <dbReference type="EMBL" id="MFD2672241.1"/>
    </source>
</evidence>